<keyword evidence="2" id="KW-0472">Membrane</keyword>
<dbReference type="SUPFAM" id="SSF47473">
    <property type="entry name" value="EF-hand"/>
    <property type="match status" value="1"/>
</dbReference>
<evidence type="ECO:0000256" key="2">
    <source>
        <dbReference type="SAM" id="Phobius"/>
    </source>
</evidence>
<evidence type="ECO:0000313" key="4">
    <source>
        <dbReference type="EMBL" id="CAE7199236.1"/>
    </source>
</evidence>
<dbReference type="Proteomes" id="UP000601435">
    <property type="component" value="Unassembled WGS sequence"/>
</dbReference>
<dbReference type="AlphaFoldDB" id="A0A812J819"/>
<accession>A0A812J819</accession>
<dbReference type="PROSITE" id="PS50222">
    <property type="entry name" value="EF_HAND_2"/>
    <property type="match status" value="1"/>
</dbReference>
<dbReference type="Pfam" id="PF13202">
    <property type="entry name" value="EF-hand_5"/>
    <property type="match status" value="2"/>
</dbReference>
<organism evidence="4 5">
    <name type="scientific">Symbiodinium necroappetens</name>
    <dbReference type="NCBI Taxonomy" id="1628268"/>
    <lineage>
        <taxon>Eukaryota</taxon>
        <taxon>Sar</taxon>
        <taxon>Alveolata</taxon>
        <taxon>Dinophyceae</taxon>
        <taxon>Suessiales</taxon>
        <taxon>Symbiodiniaceae</taxon>
        <taxon>Symbiodinium</taxon>
    </lineage>
</organism>
<dbReference type="EMBL" id="CAJNJA010005814">
    <property type="protein sequence ID" value="CAE7199236.1"/>
    <property type="molecule type" value="Genomic_DNA"/>
</dbReference>
<dbReference type="Gene3D" id="1.10.238.10">
    <property type="entry name" value="EF-hand"/>
    <property type="match status" value="1"/>
</dbReference>
<feature type="transmembrane region" description="Helical" evidence="2">
    <location>
        <begin position="31"/>
        <end position="52"/>
    </location>
</feature>
<evidence type="ECO:0000313" key="5">
    <source>
        <dbReference type="Proteomes" id="UP000601435"/>
    </source>
</evidence>
<keyword evidence="1" id="KW-0106">Calcium</keyword>
<feature type="domain" description="EF-hand" evidence="3">
    <location>
        <begin position="109"/>
        <end position="144"/>
    </location>
</feature>
<dbReference type="InterPro" id="IPR018247">
    <property type="entry name" value="EF_Hand_1_Ca_BS"/>
</dbReference>
<reference evidence="4" key="1">
    <citation type="submission" date="2021-02" db="EMBL/GenBank/DDBJ databases">
        <authorList>
            <person name="Dougan E. K."/>
            <person name="Rhodes N."/>
            <person name="Thang M."/>
            <person name="Chan C."/>
        </authorList>
    </citation>
    <scope>NUCLEOTIDE SEQUENCE</scope>
</reference>
<name>A0A812J819_9DINO</name>
<proteinExistence type="predicted"/>
<gene>
    <name evidence="4" type="primary">Calm4</name>
    <name evidence="4" type="ORF">SNEC2469_LOCUS1492</name>
</gene>
<evidence type="ECO:0000259" key="3">
    <source>
        <dbReference type="PROSITE" id="PS50222"/>
    </source>
</evidence>
<keyword evidence="5" id="KW-1185">Reference proteome</keyword>
<dbReference type="InterPro" id="IPR011992">
    <property type="entry name" value="EF-hand-dom_pair"/>
</dbReference>
<dbReference type="OrthoDB" id="405932at2759"/>
<dbReference type="InterPro" id="IPR002048">
    <property type="entry name" value="EF_hand_dom"/>
</dbReference>
<dbReference type="PROSITE" id="PS00018">
    <property type="entry name" value="EF_HAND_1"/>
    <property type="match status" value="2"/>
</dbReference>
<keyword evidence="2" id="KW-1133">Transmembrane helix</keyword>
<dbReference type="GO" id="GO:0005509">
    <property type="term" value="F:calcium ion binding"/>
    <property type="evidence" value="ECO:0007669"/>
    <property type="project" value="InterPro"/>
</dbReference>
<evidence type="ECO:0000256" key="1">
    <source>
        <dbReference type="ARBA" id="ARBA00022837"/>
    </source>
</evidence>
<sequence length="697" mass="78761">MLVPGYQHVGEGRGEYDVERVRTFKFYKPKIRCVCCGVVLILLGLFAVLYHMEAQVLHRHDEPLGDPFPCTWTSGTATTVMRTLIEAAWRCADSDQRAASVSESCQELLELAPVAQKLSKGDRNGNGLLDREEFEAALADDSSAADALWFDVDANHDGKVDEQELQDAERRQLLPATLVAMLLAADADSDGTLGRKEFLSVARPYTEGPLINSVGQVPPGRHAWQGRGIEDAKAAWSLLDGNGDGFVNDQRLTSIAAWAKLPPQMLLQLIPAGASSLSKDDFLSSMVALPSEEWPLDQQTWCCHHRGMCFSTTTTPVPSEPLRPQYDCHVGYDDWWHRWDYRKQVWCCTHYARGCPHGTFPPSLASSAPFDCSAGYANWRRGWSAHKKTWCCRHANRACFMYNCSRSEDWLTDWTFAKKEWCCRHAGTGCLSSTSLAFDCHAGFSNWRAGWSNPKKAWCCKHYDLACAKEPFDCSAGSRNWQNGWSAEKKEWCCNHHHVGCKNGASHTFNCSATDVTWSPRKQAWCCLHLNLGCPDDDDDFNCGVGYHHWRSHWSEGKKAWCCKHYHRGCDFNCSLSPTWKTSWSPERKAWCCQHKGSGCPGDETPRYDCSTGSSWPSAKQEWCCKHEQRGCGAMHELYNCSGTSQQSSWSDQRKDWCCRHHRLGCEYDCSDFHLQEGWSSSQREWCCDHMGFGCSR</sequence>
<protein>
    <submittedName>
        <fullName evidence="4">Calm4 protein</fullName>
    </submittedName>
</protein>
<keyword evidence="2" id="KW-0812">Transmembrane</keyword>
<dbReference type="SMART" id="SM00054">
    <property type="entry name" value="EFh"/>
    <property type="match status" value="4"/>
</dbReference>
<comment type="caution">
    <text evidence="4">The sequence shown here is derived from an EMBL/GenBank/DDBJ whole genome shotgun (WGS) entry which is preliminary data.</text>
</comment>